<dbReference type="KEGG" id="micc:AUP74_02305"/>
<keyword evidence="15" id="KW-1185">Reference proteome</keyword>
<evidence type="ECO:0000256" key="7">
    <source>
        <dbReference type="ARBA" id="ARBA00049145"/>
    </source>
</evidence>
<dbReference type="PRINTS" id="PR00458">
    <property type="entry name" value="PEROXIDASE"/>
</dbReference>
<comment type="caution">
    <text evidence="10">Lacks conserved residue(s) required for the propagation of feature annotation.</text>
</comment>
<comment type="PTM">
    <text evidence="10">Formation of the three residue Trp-Tyr-Met cross-link is important for the catalase, but not the peroxidase activity of the enzyme.</text>
</comment>
<feature type="region of interest" description="Disordered" evidence="12">
    <location>
        <begin position="32"/>
        <end position="51"/>
    </location>
</feature>
<dbReference type="PANTHER" id="PTHR30555:SF0">
    <property type="entry name" value="CATALASE-PEROXIDASE"/>
    <property type="match status" value="1"/>
</dbReference>
<organism evidence="14 15">
    <name type="scientific">Microbulbifer aggregans</name>
    <dbReference type="NCBI Taxonomy" id="1769779"/>
    <lineage>
        <taxon>Bacteria</taxon>
        <taxon>Pseudomonadati</taxon>
        <taxon>Pseudomonadota</taxon>
        <taxon>Gammaproteobacteria</taxon>
        <taxon>Cellvibrionales</taxon>
        <taxon>Microbulbiferaceae</taxon>
        <taxon>Microbulbifer</taxon>
    </lineage>
</organism>
<dbReference type="SUPFAM" id="SSF48113">
    <property type="entry name" value="Heme-dependent peroxidases"/>
    <property type="match status" value="2"/>
</dbReference>
<dbReference type="EMBL" id="CP014143">
    <property type="protein sequence ID" value="AOS97713.1"/>
    <property type="molecule type" value="Genomic_DNA"/>
</dbReference>
<comment type="subunit">
    <text evidence="10">Homodimer or homotetramer.</text>
</comment>
<gene>
    <name evidence="14" type="primary">katG2_2</name>
    <name evidence="10" type="synonym">katG</name>
    <name evidence="14" type="ORF">AUP74_02305</name>
</gene>
<dbReference type="InterPro" id="IPR010255">
    <property type="entry name" value="Haem_peroxidase_sf"/>
</dbReference>
<evidence type="ECO:0000256" key="3">
    <source>
        <dbReference type="ARBA" id="ARBA00022723"/>
    </source>
</evidence>
<dbReference type="Pfam" id="PF00141">
    <property type="entry name" value="peroxidase"/>
    <property type="match status" value="2"/>
</dbReference>
<feature type="signal peptide" evidence="10 11">
    <location>
        <begin position="1"/>
        <end position="26"/>
    </location>
</feature>
<dbReference type="InterPro" id="IPR019793">
    <property type="entry name" value="Peroxidases_heam-ligand_BS"/>
</dbReference>
<feature type="domain" description="Plant heme peroxidase family profile" evidence="13">
    <location>
        <begin position="159"/>
        <end position="447"/>
    </location>
</feature>
<feature type="cross-link" description="Tryptophyl-tyrosyl-methioninium (Tyr-Met) (with Trp-125)" evidence="10">
    <location>
        <begin position="247"/>
        <end position="273"/>
    </location>
</feature>
<keyword evidence="3 10" id="KW-0479">Metal-binding</keyword>
<dbReference type="GO" id="GO:0005829">
    <property type="term" value="C:cytosol"/>
    <property type="evidence" value="ECO:0007669"/>
    <property type="project" value="TreeGrafter"/>
</dbReference>
<dbReference type="PANTHER" id="PTHR30555">
    <property type="entry name" value="HYDROPEROXIDASE I, BIFUNCTIONAL CATALASE-PEROXIDASE"/>
    <property type="match status" value="1"/>
</dbReference>
<keyword evidence="5 10" id="KW-0408">Iron</keyword>
<dbReference type="GO" id="GO:0004096">
    <property type="term" value="F:catalase activity"/>
    <property type="evidence" value="ECO:0007669"/>
    <property type="project" value="UniProtKB-UniRule"/>
</dbReference>
<dbReference type="FunFam" id="1.10.520.10:FF:000002">
    <property type="entry name" value="Catalase-peroxidase"/>
    <property type="match status" value="1"/>
</dbReference>
<dbReference type="NCBIfam" id="TIGR00198">
    <property type="entry name" value="cat_per_HPI"/>
    <property type="match status" value="1"/>
</dbReference>
<dbReference type="Gene3D" id="1.10.420.10">
    <property type="entry name" value="Peroxidase, domain 2"/>
    <property type="match status" value="2"/>
</dbReference>
<feature type="active site" description="Proton acceptor" evidence="10">
    <location>
        <position position="126"/>
    </location>
</feature>
<dbReference type="Proteomes" id="UP000095672">
    <property type="component" value="Chromosome"/>
</dbReference>
<dbReference type="GO" id="GO:0046872">
    <property type="term" value="F:metal ion binding"/>
    <property type="evidence" value="ECO:0007669"/>
    <property type="project" value="UniProtKB-KW"/>
</dbReference>
<comment type="catalytic activity">
    <reaction evidence="7 10 11">
        <text>2 H2O2 = O2 + 2 H2O</text>
        <dbReference type="Rhea" id="RHEA:20309"/>
        <dbReference type="ChEBI" id="CHEBI:15377"/>
        <dbReference type="ChEBI" id="CHEBI:15379"/>
        <dbReference type="ChEBI" id="CHEBI:16240"/>
        <dbReference type="EC" id="1.11.1.21"/>
    </reaction>
</comment>
<dbReference type="Gene3D" id="1.10.520.10">
    <property type="match status" value="2"/>
</dbReference>
<evidence type="ECO:0000313" key="15">
    <source>
        <dbReference type="Proteomes" id="UP000095672"/>
    </source>
</evidence>
<dbReference type="FunFam" id="1.10.420.10:FF:000004">
    <property type="entry name" value="Catalase-peroxidase"/>
    <property type="match status" value="1"/>
</dbReference>
<dbReference type="PROSITE" id="PS50873">
    <property type="entry name" value="PEROXIDASE_4"/>
    <property type="match status" value="2"/>
</dbReference>
<keyword evidence="10 11" id="KW-0732">Signal</keyword>
<accession>A0A1C9W9C4</accession>
<evidence type="ECO:0000256" key="12">
    <source>
        <dbReference type="SAM" id="MobiDB-lite"/>
    </source>
</evidence>
<evidence type="ECO:0000313" key="14">
    <source>
        <dbReference type="EMBL" id="AOS97713.1"/>
    </source>
</evidence>
<dbReference type="EC" id="1.11.1.21" evidence="10 11"/>
<dbReference type="PATRIC" id="fig|1769779.3.peg.2299"/>
<proteinExistence type="inferred from homology"/>
<feature type="chain" id="PRO_5008811077" description="Catalase-peroxidase" evidence="10 11">
    <location>
        <begin position="27"/>
        <end position="770"/>
    </location>
</feature>
<dbReference type="GO" id="GO:0042744">
    <property type="term" value="P:hydrogen peroxide catabolic process"/>
    <property type="evidence" value="ECO:0007669"/>
    <property type="project" value="UniProtKB-KW"/>
</dbReference>
<comment type="cofactor">
    <cofactor evidence="10">
        <name>heme b</name>
        <dbReference type="ChEBI" id="CHEBI:60344"/>
    </cofactor>
    <text evidence="10">Binds 1 heme b (iron(II)-protoporphyrin IX) group per dimer.</text>
</comment>
<reference evidence="15" key="1">
    <citation type="submission" date="2016-01" db="EMBL/GenBank/DDBJ databases">
        <title>Complete genome sequence of Microbulbifer sp. CCB-MM1, a halophile isolated from Matang Mangrove Forest, Perak.</title>
        <authorList>
            <person name="Moh T.H."/>
            <person name="Dinesh B."/>
            <person name="Lau N.-S."/>
            <person name="Go F."/>
            <person name="Alexander Chong S.-C."/>
        </authorList>
    </citation>
    <scope>NUCLEOTIDE SEQUENCE [LARGE SCALE GENOMIC DNA]</scope>
    <source>
        <strain evidence="15">CCB-MM1</strain>
    </source>
</reference>
<evidence type="ECO:0000256" key="5">
    <source>
        <dbReference type="ARBA" id="ARBA00023004"/>
    </source>
</evidence>
<comment type="catalytic activity">
    <reaction evidence="8 10 11">
        <text>H2O2 + AH2 = A + 2 H2O</text>
        <dbReference type="Rhea" id="RHEA:30275"/>
        <dbReference type="ChEBI" id="CHEBI:13193"/>
        <dbReference type="ChEBI" id="CHEBI:15377"/>
        <dbReference type="ChEBI" id="CHEBI:16240"/>
        <dbReference type="ChEBI" id="CHEBI:17499"/>
        <dbReference type="EC" id="1.11.1.21"/>
    </reaction>
</comment>
<evidence type="ECO:0000259" key="13">
    <source>
        <dbReference type="PROSITE" id="PS50873"/>
    </source>
</evidence>
<evidence type="ECO:0000256" key="9">
    <source>
        <dbReference type="ARBA" id="ARBA00060838"/>
    </source>
</evidence>
<dbReference type="CDD" id="cd08200">
    <property type="entry name" value="catalase_peroxidase_2"/>
    <property type="match status" value="1"/>
</dbReference>
<evidence type="ECO:0000256" key="6">
    <source>
        <dbReference type="ARBA" id="ARBA00023324"/>
    </source>
</evidence>
<evidence type="ECO:0000256" key="11">
    <source>
        <dbReference type="RuleBase" id="RU003451"/>
    </source>
</evidence>
<feature type="domain" description="Plant heme peroxidase family profile" evidence="13">
    <location>
        <begin position="505"/>
        <end position="770"/>
    </location>
</feature>
<keyword evidence="6 10" id="KW-0376">Hydrogen peroxide</keyword>
<keyword evidence="4 10" id="KW-0560">Oxidoreductase</keyword>
<dbReference type="InterPro" id="IPR019794">
    <property type="entry name" value="Peroxidases_AS"/>
</dbReference>
<evidence type="ECO:0000256" key="10">
    <source>
        <dbReference type="HAMAP-Rule" id="MF_01961"/>
    </source>
</evidence>
<dbReference type="InterPro" id="IPR000763">
    <property type="entry name" value="Catalase_peroxidase"/>
</dbReference>
<dbReference type="HAMAP" id="MF_01961">
    <property type="entry name" value="Catal_peroxid"/>
    <property type="match status" value="1"/>
</dbReference>
<sequence precursor="true">MLNNKSIGAVLALSASLFFSPGLIQAQEQPPLEAVGNPEGPSQKRMQGAPKSNQFWWPDQLDLAPLRDHGAESNPLGEDFNYAKAFNSLDLKAVKKDIETTLKTSQDWWPADYGHYGPLMIRMAWHSAGTYRVADGRGGAGGGQQRFDPLNSWPDNANLDKARRLLWPVKQKYGEALSWADLMVLTGNVALESMGFKTFGFGGGRVDDWEPDLVYWGPETKMLDAEKRFKGGKLDNPLAATVMGLIYVNPEGPNSSGDPVAAGERIRLSFGRMAMNDEETVALIAGGHAFGKNHGAVKADCVGPEPAAAPIQEQGFGWKNKCGKGNASDTFTSGLEGAWTVSPIQWSNNYLQNLYNFEWKQVKSPAGAIQWIPKDPNAANLVPDAFDPKKRHAPVMLTTDLALKMDPAYRKISERFKNNPKELEDAFARAWFKLTHRDMGPKSRYLGPEVPKEDLIWQDPVPAVDHKLISSGDADKLKAKILASGLTIPELVRTAWASASTFRRSDLRGGANGARIRLEPQKNWPVNNPQELAKVLNKLESVQQDFNKSLSGGTKVSLADVIVLAGSAAIEEAAKKGGHNVKVPFTAGRSDATAEMTEVESIKYLEPKADGFRNFYTEGGGTMPPAEALVDRADQLSLSVPEMTVLVGGLRALNANTGGSKHGVLTDKPGTLSNDFFVNLLDMSTEWQKSSKGPGVYEGKDRKTGKPKWTATTVDLIFGSNSELRAVAEAYATKGSEDRFVNDFVDAWVKVMNLDRFDVPASQGSQTAAR</sequence>
<evidence type="ECO:0000256" key="1">
    <source>
        <dbReference type="ARBA" id="ARBA00022559"/>
    </source>
</evidence>
<dbReference type="NCBIfam" id="NF011635">
    <property type="entry name" value="PRK15061.1"/>
    <property type="match status" value="1"/>
</dbReference>
<dbReference type="PROSITE" id="PS00436">
    <property type="entry name" value="PEROXIDASE_2"/>
    <property type="match status" value="1"/>
</dbReference>
<evidence type="ECO:0000256" key="2">
    <source>
        <dbReference type="ARBA" id="ARBA00022617"/>
    </source>
</evidence>
<evidence type="ECO:0000256" key="8">
    <source>
        <dbReference type="ARBA" id="ARBA00051651"/>
    </source>
</evidence>
<keyword evidence="1 10" id="KW-0575">Peroxidase</keyword>
<protein>
    <recommendedName>
        <fullName evidence="10 11">Catalase-peroxidase</fullName>
        <shortName evidence="10">CP</shortName>
        <ecNumber evidence="10 11">1.11.1.21</ecNumber>
    </recommendedName>
    <alternativeName>
        <fullName evidence="10">Peroxidase/catalase</fullName>
    </alternativeName>
</protein>
<dbReference type="GO" id="GO:0070301">
    <property type="term" value="P:cellular response to hydrogen peroxide"/>
    <property type="evidence" value="ECO:0007669"/>
    <property type="project" value="TreeGrafter"/>
</dbReference>
<dbReference type="STRING" id="1769779.AUP74_02305"/>
<comment type="function">
    <text evidence="10">Bifunctional enzyme with both catalase and broad-spectrum peroxidase activity.</text>
</comment>
<dbReference type="InterPro" id="IPR002016">
    <property type="entry name" value="Haem_peroxidase"/>
</dbReference>
<dbReference type="GO" id="GO:0020037">
    <property type="term" value="F:heme binding"/>
    <property type="evidence" value="ECO:0007669"/>
    <property type="project" value="InterPro"/>
</dbReference>
<name>A0A1C9W9C4_9GAMM</name>
<evidence type="ECO:0000256" key="4">
    <source>
        <dbReference type="ARBA" id="ARBA00023002"/>
    </source>
</evidence>
<comment type="similarity">
    <text evidence="9 10 11">Belongs to the peroxidase family. Peroxidase/catalase subfamily.</text>
</comment>
<keyword evidence="2 10" id="KW-0349">Heme</keyword>
<dbReference type="PRINTS" id="PR00460">
    <property type="entry name" value="BPEROXIDASE"/>
</dbReference>
<dbReference type="AlphaFoldDB" id="A0A1C9W9C4"/>
<feature type="site" description="Transition state stabilizer" evidence="10">
    <location>
        <position position="122"/>
    </location>
</feature>
<dbReference type="PROSITE" id="PS00435">
    <property type="entry name" value="PEROXIDASE_1"/>
    <property type="match status" value="1"/>
</dbReference>
<feature type="binding site" description="axial binding residue" evidence="10">
    <location>
        <position position="288"/>
    </location>
    <ligand>
        <name>heme b</name>
        <dbReference type="ChEBI" id="CHEBI:60344"/>
    </ligand>
    <ligandPart>
        <name>Fe</name>
        <dbReference type="ChEBI" id="CHEBI:18248"/>
    </ligandPart>
</feature>